<dbReference type="EC" id="2.5.1.-" evidence="2"/>
<dbReference type="Proteomes" id="UP000705867">
    <property type="component" value="Unassembled WGS sequence"/>
</dbReference>
<dbReference type="InterPro" id="IPR001441">
    <property type="entry name" value="UPP_synth-like"/>
</dbReference>
<feature type="binding site" evidence="2">
    <location>
        <begin position="17"/>
        <end position="20"/>
    </location>
    <ligand>
        <name>substrate</name>
    </ligand>
</feature>
<feature type="binding site" evidence="2">
    <location>
        <position position="199"/>
    </location>
    <ligand>
        <name>Mg(2+)</name>
        <dbReference type="ChEBI" id="CHEBI:18420"/>
    </ligand>
</feature>
<keyword evidence="1 2" id="KW-0808">Transferase</keyword>
<dbReference type="Gene3D" id="3.40.1180.10">
    <property type="entry name" value="Decaprenyl diphosphate synthase-like"/>
    <property type="match status" value="1"/>
</dbReference>
<feature type="binding site" evidence="2">
    <location>
        <position position="16"/>
    </location>
    <ligand>
        <name>Mg(2+)</name>
        <dbReference type="ChEBI" id="CHEBI:18420"/>
    </ligand>
</feature>
<evidence type="ECO:0000313" key="3">
    <source>
        <dbReference type="EMBL" id="MBZ0155600.1"/>
    </source>
</evidence>
<comment type="function">
    <text evidence="2">Catalyzes the condensation of isopentenyl diphosphate (IPP) with allylic pyrophosphates generating different type of terpenoids.</text>
</comment>
<dbReference type="GO" id="GO:0045547">
    <property type="term" value="F:ditrans,polycis-polyprenyl diphosphate synthase [(2E,6E)-farnesyl diphosphate specific] activity"/>
    <property type="evidence" value="ECO:0007669"/>
    <property type="project" value="TreeGrafter"/>
</dbReference>
<dbReference type="InterPro" id="IPR018520">
    <property type="entry name" value="UPP_synth-like_CS"/>
</dbReference>
<dbReference type="NCBIfam" id="TIGR00055">
    <property type="entry name" value="uppS"/>
    <property type="match status" value="1"/>
</dbReference>
<keyword evidence="2" id="KW-0479">Metal-binding</keyword>
<dbReference type="EMBL" id="JAIOIV010000038">
    <property type="protein sequence ID" value="MBZ0155600.1"/>
    <property type="molecule type" value="Genomic_DNA"/>
</dbReference>
<keyword evidence="2" id="KW-0460">Magnesium</keyword>
<evidence type="ECO:0000313" key="4">
    <source>
        <dbReference type="Proteomes" id="UP000705867"/>
    </source>
</evidence>
<dbReference type="PANTHER" id="PTHR10291">
    <property type="entry name" value="DEHYDRODOLICHYL DIPHOSPHATE SYNTHASE FAMILY MEMBER"/>
    <property type="match status" value="1"/>
</dbReference>
<dbReference type="PANTHER" id="PTHR10291:SF0">
    <property type="entry name" value="DEHYDRODOLICHYL DIPHOSPHATE SYNTHASE 2"/>
    <property type="match status" value="1"/>
</dbReference>
<dbReference type="CDD" id="cd00475">
    <property type="entry name" value="Cis_IPPS"/>
    <property type="match status" value="1"/>
</dbReference>
<proteinExistence type="inferred from homology"/>
<dbReference type="GO" id="GO:0016094">
    <property type="term" value="P:polyprenol biosynthetic process"/>
    <property type="evidence" value="ECO:0007669"/>
    <property type="project" value="TreeGrafter"/>
</dbReference>
<comment type="similarity">
    <text evidence="2">Belongs to the UPP synthase family.</text>
</comment>
<feature type="binding site" evidence="2">
    <location>
        <position position="65"/>
    </location>
    <ligand>
        <name>substrate</name>
    </ligand>
</feature>
<name>A0A953JAL7_9BACT</name>
<dbReference type="FunFam" id="3.40.1180.10:FF:000001">
    <property type="entry name" value="(2E,6E)-farnesyl-diphosphate-specific ditrans,polycis-undecaprenyl-diphosphate synthase"/>
    <property type="match status" value="1"/>
</dbReference>
<dbReference type="HAMAP" id="MF_01139">
    <property type="entry name" value="ISPT"/>
    <property type="match status" value="1"/>
</dbReference>
<feature type="binding site" evidence="2">
    <location>
        <position position="33"/>
    </location>
    <ligand>
        <name>substrate</name>
    </ligand>
</feature>
<feature type="binding site" evidence="2">
    <location>
        <position position="29"/>
    </location>
    <ligand>
        <name>substrate</name>
    </ligand>
</feature>
<reference evidence="3" key="2">
    <citation type="submission" date="2021-08" db="EMBL/GenBank/DDBJ databases">
        <authorList>
            <person name="Dalcin Martins P."/>
        </authorList>
    </citation>
    <scope>NUCLEOTIDE SEQUENCE</scope>
    <source>
        <strain evidence="3">MAG_39</strain>
    </source>
</reference>
<dbReference type="AlphaFoldDB" id="A0A953JAL7"/>
<dbReference type="SUPFAM" id="SSF64005">
    <property type="entry name" value="Undecaprenyl diphosphate synthase"/>
    <property type="match status" value="1"/>
</dbReference>
<feature type="active site" description="Proton acceptor" evidence="2">
    <location>
        <position position="64"/>
    </location>
</feature>
<gene>
    <name evidence="3" type="ORF">K8I29_05205</name>
</gene>
<dbReference type="GO" id="GO:0000287">
    <property type="term" value="F:magnesium ion binding"/>
    <property type="evidence" value="ECO:0007669"/>
    <property type="project" value="UniProtKB-UniRule"/>
</dbReference>
<comment type="subunit">
    <text evidence="2">Homodimer.</text>
</comment>
<evidence type="ECO:0000256" key="1">
    <source>
        <dbReference type="ARBA" id="ARBA00022679"/>
    </source>
</evidence>
<dbReference type="PROSITE" id="PS01066">
    <property type="entry name" value="UPP_SYNTHASE"/>
    <property type="match status" value="1"/>
</dbReference>
<dbReference type="NCBIfam" id="NF011405">
    <property type="entry name" value="PRK14830.1"/>
    <property type="match status" value="1"/>
</dbReference>
<feature type="active site" evidence="2">
    <location>
        <position position="16"/>
    </location>
</feature>
<protein>
    <recommendedName>
        <fullName evidence="2">Isoprenyl transferase</fullName>
        <ecNumber evidence="2">2.5.1.-</ecNumber>
    </recommendedName>
</protein>
<comment type="caution">
    <text evidence="3">The sequence shown here is derived from an EMBL/GenBank/DDBJ whole genome shotgun (WGS) entry which is preliminary data.</text>
</comment>
<accession>A0A953JAL7</accession>
<reference evidence="3" key="1">
    <citation type="journal article" date="2021" name="bioRxiv">
        <title>Unraveling nitrogen, sulfur and carbon metabolic pathways and microbial community transcriptional responses to substrate deprivation and toxicity stresses in a bioreactor mimicking anoxic brackish coastal sediment conditions.</title>
        <authorList>
            <person name="Martins P.D."/>
            <person name="Echeveste M.J."/>
            <person name="Arshad A."/>
            <person name="Kurth J."/>
            <person name="Ouboter H."/>
            <person name="Jetten M.S.M."/>
            <person name="Welte C.U."/>
        </authorList>
    </citation>
    <scope>NUCLEOTIDE SEQUENCE</scope>
    <source>
        <strain evidence="3">MAG_39</strain>
    </source>
</reference>
<evidence type="ECO:0000256" key="2">
    <source>
        <dbReference type="HAMAP-Rule" id="MF_01139"/>
    </source>
</evidence>
<feature type="binding site" evidence="2">
    <location>
        <position position="21"/>
    </location>
    <ligand>
        <name>substrate</name>
    </ligand>
</feature>
<organism evidence="3 4">
    <name type="scientific">Candidatus Nitrobium versatile</name>
    <dbReference type="NCBI Taxonomy" id="2884831"/>
    <lineage>
        <taxon>Bacteria</taxon>
        <taxon>Pseudomonadati</taxon>
        <taxon>Nitrospirota</taxon>
        <taxon>Nitrospiria</taxon>
        <taxon>Nitrospirales</taxon>
        <taxon>Nitrospiraceae</taxon>
        <taxon>Candidatus Nitrobium</taxon>
    </lineage>
</organism>
<dbReference type="InterPro" id="IPR036424">
    <property type="entry name" value="UPP_synth-like_sf"/>
</dbReference>
<dbReference type="Pfam" id="PF01255">
    <property type="entry name" value="Prenyltransf"/>
    <property type="match status" value="1"/>
</dbReference>
<sequence>MLKQRNIPRHIGIIMDGNGRWAEMRGLPRFEGHKRGVERVREVIEAVTGIGVEALSLYAFSIENWMRPEEEVSVIMELLESTLQREFINFMREGIRFKIIGNRERLPEHIRGLIELAEKETAGNRNLVFQCALSYGGRDEIIRAVRKAMAQRTAPEAVTEEYLAGLLDTAGVPDPDLIIRTSGEQRLSNFLLWQSAYSEFYFTSTLWPDFTKEELLEAVHEYQSRSRRFGRVDSSRNLLAENPFGLPGA</sequence>
<feature type="binding site" evidence="2">
    <location>
        <begin position="61"/>
        <end position="63"/>
    </location>
    <ligand>
        <name>substrate</name>
    </ligand>
</feature>
<feature type="binding site" evidence="2">
    <location>
        <position position="180"/>
    </location>
    <ligand>
        <name>substrate</name>
    </ligand>
</feature>
<comment type="cofactor">
    <cofactor evidence="2">
        <name>Mg(2+)</name>
        <dbReference type="ChEBI" id="CHEBI:18420"/>
    </cofactor>
    <text evidence="2">Binds 2 magnesium ions per subunit.</text>
</comment>
<feature type="binding site" evidence="2">
    <location>
        <position position="67"/>
    </location>
    <ligand>
        <name>substrate</name>
    </ligand>
</feature>
<feature type="binding site" evidence="2">
    <location>
        <begin position="186"/>
        <end position="188"/>
    </location>
    <ligand>
        <name>substrate</name>
    </ligand>
</feature>